<comment type="function">
    <text evidence="9">Protein L1 is also a translational repressor protein, it controls the translation of the L11 operon by binding to its mRNA.</text>
</comment>
<comment type="similarity">
    <text evidence="1 9 10">Belongs to the universal ribosomal protein uL1 family.</text>
</comment>
<evidence type="ECO:0000256" key="10">
    <source>
        <dbReference type="RuleBase" id="RU000659"/>
    </source>
</evidence>
<dbReference type="Gene3D" id="3.40.50.790">
    <property type="match status" value="1"/>
</dbReference>
<dbReference type="Proteomes" id="UP001379533">
    <property type="component" value="Chromosome"/>
</dbReference>
<dbReference type="RefSeq" id="WP_394843004.1">
    <property type="nucleotide sequence ID" value="NZ_CP089982.1"/>
</dbReference>
<dbReference type="NCBIfam" id="TIGR01169">
    <property type="entry name" value="rplA_bact"/>
    <property type="match status" value="1"/>
</dbReference>
<dbReference type="PANTHER" id="PTHR36427:SF3">
    <property type="entry name" value="LARGE RIBOSOMAL SUBUNIT PROTEIN UL1M"/>
    <property type="match status" value="1"/>
</dbReference>
<dbReference type="Gene3D" id="3.30.190.20">
    <property type="match status" value="1"/>
</dbReference>
<gene>
    <name evidence="9 11" type="primary">rplA</name>
    <name evidence="11" type="ORF">LZC95_38835</name>
</gene>
<dbReference type="InterPro" id="IPR028364">
    <property type="entry name" value="Ribosomal_uL1/biogenesis"/>
</dbReference>
<dbReference type="InterPro" id="IPR005878">
    <property type="entry name" value="Ribosom_uL1_bac-type"/>
</dbReference>
<reference evidence="11 12" key="1">
    <citation type="submission" date="2021-12" db="EMBL/GenBank/DDBJ databases">
        <title>Discovery of the Pendulisporaceae a myxobacterial family with distinct sporulation behavior and unique specialized metabolism.</title>
        <authorList>
            <person name="Garcia R."/>
            <person name="Popoff A."/>
            <person name="Bader C.D."/>
            <person name="Loehr J."/>
            <person name="Walesch S."/>
            <person name="Walt C."/>
            <person name="Boldt J."/>
            <person name="Bunk B."/>
            <person name="Haeckl F.J.F.P.J."/>
            <person name="Gunesch A.P."/>
            <person name="Birkelbach J."/>
            <person name="Nuebel U."/>
            <person name="Pietschmann T."/>
            <person name="Bach T."/>
            <person name="Mueller R."/>
        </authorList>
    </citation>
    <scope>NUCLEOTIDE SEQUENCE [LARGE SCALE GENOMIC DNA]</scope>
    <source>
        <strain evidence="11 12">MSr12523</strain>
    </source>
</reference>
<keyword evidence="3 9" id="KW-0699">rRNA-binding</keyword>
<dbReference type="EMBL" id="CP089982">
    <property type="protein sequence ID" value="WXA92400.1"/>
    <property type="molecule type" value="Genomic_DNA"/>
</dbReference>
<organism evidence="11 12">
    <name type="scientific">Pendulispora brunnea</name>
    <dbReference type="NCBI Taxonomy" id="2905690"/>
    <lineage>
        <taxon>Bacteria</taxon>
        <taxon>Pseudomonadati</taxon>
        <taxon>Myxococcota</taxon>
        <taxon>Myxococcia</taxon>
        <taxon>Myxococcales</taxon>
        <taxon>Sorangiineae</taxon>
        <taxon>Pendulisporaceae</taxon>
        <taxon>Pendulispora</taxon>
    </lineage>
</organism>
<dbReference type="InterPro" id="IPR023673">
    <property type="entry name" value="Ribosomal_uL1_CS"/>
</dbReference>
<keyword evidence="12" id="KW-1185">Reference proteome</keyword>
<proteinExistence type="inferred from homology"/>
<keyword evidence="7 9" id="KW-0687">Ribonucleoprotein</keyword>
<dbReference type="CDD" id="cd00403">
    <property type="entry name" value="Ribosomal_L1"/>
    <property type="match status" value="1"/>
</dbReference>
<evidence type="ECO:0000256" key="6">
    <source>
        <dbReference type="ARBA" id="ARBA00022980"/>
    </source>
</evidence>
<dbReference type="InterPro" id="IPR002143">
    <property type="entry name" value="Ribosomal_uL1"/>
</dbReference>
<keyword evidence="2 9" id="KW-0678">Repressor</keyword>
<dbReference type="Pfam" id="PF00687">
    <property type="entry name" value="Ribosomal_L1"/>
    <property type="match status" value="1"/>
</dbReference>
<protein>
    <recommendedName>
        <fullName evidence="8 9">Large ribosomal subunit protein uL1</fullName>
    </recommendedName>
</protein>
<evidence type="ECO:0000256" key="9">
    <source>
        <dbReference type="HAMAP-Rule" id="MF_01318"/>
    </source>
</evidence>
<evidence type="ECO:0000313" key="11">
    <source>
        <dbReference type="EMBL" id="WXA92400.1"/>
    </source>
</evidence>
<evidence type="ECO:0000256" key="8">
    <source>
        <dbReference type="ARBA" id="ARBA00035241"/>
    </source>
</evidence>
<evidence type="ECO:0000256" key="7">
    <source>
        <dbReference type="ARBA" id="ARBA00023274"/>
    </source>
</evidence>
<dbReference type="PANTHER" id="PTHR36427">
    <property type="entry name" value="54S RIBOSOMAL PROTEIN L1, MITOCHONDRIAL"/>
    <property type="match status" value="1"/>
</dbReference>
<evidence type="ECO:0000313" key="12">
    <source>
        <dbReference type="Proteomes" id="UP001379533"/>
    </source>
</evidence>
<keyword evidence="9" id="KW-0820">tRNA-binding</keyword>
<evidence type="ECO:0000256" key="5">
    <source>
        <dbReference type="ARBA" id="ARBA00022884"/>
    </source>
</evidence>
<evidence type="ECO:0000256" key="1">
    <source>
        <dbReference type="ARBA" id="ARBA00010531"/>
    </source>
</evidence>
<keyword evidence="6 9" id="KW-0689">Ribosomal protein</keyword>
<evidence type="ECO:0000256" key="4">
    <source>
        <dbReference type="ARBA" id="ARBA00022845"/>
    </source>
</evidence>
<accession>A0ABZ2K0Y0</accession>
<dbReference type="SUPFAM" id="SSF56808">
    <property type="entry name" value="Ribosomal protein L1"/>
    <property type="match status" value="1"/>
</dbReference>
<dbReference type="PIRSF" id="PIRSF002155">
    <property type="entry name" value="Ribosomal_L1"/>
    <property type="match status" value="1"/>
</dbReference>
<evidence type="ECO:0000256" key="3">
    <source>
        <dbReference type="ARBA" id="ARBA00022730"/>
    </source>
</evidence>
<dbReference type="GO" id="GO:0005840">
    <property type="term" value="C:ribosome"/>
    <property type="evidence" value="ECO:0007669"/>
    <property type="project" value="UniProtKB-KW"/>
</dbReference>
<dbReference type="InterPro" id="IPR016095">
    <property type="entry name" value="Ribosomal_uL1_3-a/b-sand"/>
</dbReference>
<evidence type="ECO:0000256" key="2">
    <source>
        <dbReference type="ARBA" id="ARBA00022491"/>
    </source>
</evidence>
<sequence>MPKVPKNRAKAESVVDRSRKYTTNEACALVKQAKYAKFDETVDLAVRLGVNPKHADQMVRGAIVLPHGTGQAVRVLVFAKGEKEREAKEAGADFVGSDDMVAKVSEGFMDFDRVIATPDMMGAVGKLGRILGPRGLMPNPKVGTVTFDVGNAVREAKGGKIEYRVEKAGIVHARIGKVSFEEGALAENAAALINALVRQKPSTAKGTYLRSISVSSTMGPGIKIDPAQYIGRTEEA</sequence>
<comment type="function">
    <text evidence="9">Binds directly to 23S rRNA. The L1 stalk is quite mobile in the ribosome, and is involved in E site tRNA release.</text>
</comment>
<keyword evidence="5 9" id="KW-0694">RNA-binding</keyword>
<keyword evidence="4 9" id="KW-0810">Translation regulation</keyword>
<dbReference type="HAMAP" id="MF_01318_B">
    <property type="entry name" value="Ribosomal_uL1_B"/>
    <property type="match status" value="1"/>
</dbReference>
<name>A0ABZ2K0Y0_9BACT</name>
<dbReference type="InterPro" id="IPR023674">
    <property type="entry name" value="Ribosomal_uL1-like"/>
</dbReference>
<dbReference type="PROSITE" id="PS01199">
    <property type="entry name" value="RIBOSOMAL_L1"/>
    <property type="match status" value="1"/>
</dbReference>
<comment type="subunit">
    <text evidence="9">Part of the 50S ribosomal subunit.</text>
</comment>